<proteinExistence type="predicted"/>
<evidence type="ECO:0000313" key="2">
    <source>
        <dbReference type="EMBL" id="QBZ82611.1"/>
    </source>
</evidence>
<dbReference type="Proteomes" id="UP000296201">
    <property type="component" value="Chromosome"/>
</dbReference>
<dbReference type="InterPro" id="IPR001455">
    <property type="entry name" value="TusA-like"/>
</dbReference>
<reference evidence="2 3" key="1">
    <citation type="submission" date="2018-08" db="EMBL/GenBank/DDBJ databases">
        <title>Horizontal acquisition of hydrogen conversion ability and other habitat adaptations in Hydrogenovibrio crunogenus strains.</title>
        <authorList>
            <person name="Gonnella G."/>
            <person name="Adam N."/>
            <person name="Perner M."/>
        </authorList>
    </citation>
    <scope>NUCLEOTIDE SEQUENCE [LARGE SCALE GENOMIC DNA]</scope>
    <source>
        <strain evidence="2 3">SP-41</strain>
    </source>
</reference>
<name>A0A4P7NXV5_9GAMM</name>
<evidence type="ECO:0000313" key="3">
    <source>
        <dbReference type="Proteomes" id="UP000296201"/>
    </source>
</evidence>
<dbReference type="Pfam" id="PF01206">
    <property type="entry name" value="TusA"/>
    <property type="match status" value="1"/>
</dbReference>
<organism evidence="2 3">
    <name type="scientific">Hydrogenovibrio crunogenus</name>
    <dbReference type="NCBI Taxonomy" id="39765"/>
    <lineage>
        <taxon>Bacteria</taxon>
        <taxon>Pseudomonadati</taxon>
        <taxon>Pseudomonadota</taxon>
        <taxon>Gammaproteobacteria</taxon>
        <taxon>Thiotrichales</taxon>
        <taxon>Piscirickettsiaceae</taxon>
        <taxon>Hydrogenovibrio</taxon>
    </lineage>
</organism>
<accession>A0A4P7NXV5</accession>
<feature type="domain" description="UPF0033" evidence="1">
    <location>
        <begin position="7"/>
        <end position="73"/>
    </location>
</feature>
<keyword evidence="3" id="KW-1185">Reference proteome</keyword>
<sequence>MKSPFLLDVKKLPCPLPLVKLKKALAEVDIHQQNIQLSVTDKSALKDIPAFCVSQGLVSSVVEDNDAEIVFLISAKG</sequence>
<protein>
    <submittedName>
        <fullName evidence="2">Sulfurtransferase TusA</fullName>
        <ecNumber evidence="2">2.8.1.-</ecNumber>
    </submittedName>
</protein>
<dbReference type="RefSeq" id="WP_223260925.1">
    <property type="nucleotide sequence ID" value="NZ_CP032096.1"/>
</dbReference>
<gene>
    <name evidence="2" type="primary">tusA_2</name>
    <name evidence="2" type="ORF">GHNINEIG_00643</name>
</gene>
<dbReference type="InterPro" id="IPR036868">
    <property type="entry name" value="TusA-like_sf"/>
</dbReference>
<dbReference type="Gene3D" id="3.30.110.40">
    <property type="entry name" value="TusA-like domain"/>
    <property type="match status" value="1"/>
</dbReference>
<keyword evidence="2" id="KW-0808">Transferase</keyword>
<dbReference type="CDD" id="cd00291">
    <property type="entry name" value="SirA_YedF_YeeD"/>
    <property type="match status" value="1"/>
</dbReference>
<evidence type="ECO:0000259" key="1">
    <source>
        <dbReference type="Pfam" id="PF01206"/>
    </source>
</evidence>
<dbReference type="GO" id="GO:0016740">
    <property type="term" value="F:transferase activity"/>
    <property type="evidence" value="ECO:0007669"/>
    <property type="project" value="UniProtKB-KW"/>
</dbReference>
<dbReference type="EC" id="2.8.1.-" evidence="2"/>
<dbReference type="AlphaFoldDB" id="A0A4P7NXV5"/>
<dbReference type="EMBL" id="CP032096">
    <property type="protein sequence ID" value="QBZ82611.1"/>
    <property type="molecule type" value="Genomic_DNA"/>
</dbReference>
<dbReference type="SUPFAM" id="SSF64307">
    <property type="entry name" value="SirA-like"/>
    <property type="match status" value="1"/>
</dbReference>